<comment type="caution">
    <text evidence="2">The sequence shown here is derived from an EMBL/GenBank/DDBJ whole genome shotgun (WGS) entry which is preliminary data.</text>
</comment>
<accession>A0A8H3D8B0</accession>
<name>A0A8H3D8B0_9AGAM</name>
<reference evidence="2" key="1">
    <citation type="submission" date="2021-01" db="EMBL/GenBank/DDBJ databases">
        <authorList>
            <person name="Kaushik A."/>
        </authorList>
    </citation>
    <scope>NUCLEOTIDE SEQUENCE</scope>
    <source>
        <strain evidence="2">AG6-10EEA</strain>
    </source>
</reference>
<dbReference type="EMBL" id="CAJMXA010003771">
    <property type="protein sequence ID" value="CAE6514818.1"/>
    <property type="molecule type" value="Genomic_DNA"/>
</dbReference>
<gene>
    <name evidence="2" type="ORF">RDB_LOCUS134237</name>
</gene>
<evidence type="ECO:0000256" key="1">
    <source>
        <dbReference type="SAM" id="MobiDB-lite"/>
    </source>
</evidence>
<dbReference type="AlphaFoldDB" id="A0A8H3D8B0"/>
<evidence type="ECO:0000313" key="2">
    <source>
        <dbReference type="EMBL" id="CAE6514818.1"/>
    </source>
</evidence>
<organism evidence="2 3">
    <name type="scientific">Rhizoctonia solani</name>
    <dbReference type="NCBI Taxonomy" id="456999"/>
    <lineage>
        <taxon>Eukaryota</taxon>
        <taxon>Fungi</taxon>
        <taxon>Dikarya</taxon>
        <taxon>Basidiomycota</taxon>
        <taxon>Agaricomycotina</taxon>
        <taxon>Agaricomycetes</taxon>
        <taxon>Cantharellales</taxon>
        <taxon>Ceratobasidiaceae</taxon>
        <taxon>Rhizoctonia</taxon>
    </lineage>
</organism>
<protein>
    <submittedName>
        <fullName evidence="2">Uncharacterized protein</fullName>
    </submittedName>
</protein>
<evidence type="ECO:0000313" key="3">
    <source>
        <dbReference type="Proteomes" id="UP000663853"/>
    </source>
</evidence>
<sequence length="114" mass="12880">MGNERDRRYVRDVVWNSLVAAWIRELFLSRDGILRMLFPAAATRNPLVVRCPTLGASAQAGLKRWAKLELELSEDLVSPSNQGKLVPARRPAHLSDSQPKKKRTREMKLALSDS</sequence>
<feature type="region of interest" description="Disordered" evidence="1">
    <location>
        <begin position="77"/>
        <end position="114"/>
    </location>
</feature>
<dbReference type="Proteomes" id="UP000663853">
    <property type="component" value="Unassembled WGS sequence"/>
</dbReference>
<proteinExistence type="predicted"/>